<dbReference type="SUPFAM" id="SSF51621">
    <property type="entry name" value="Phosphoenolpyruvate/pyruvate domain"/>
    <property type="match status" value="1"/>
</dbReference>
<keyword evidence="1" id="KW-0456">Lyase</keyword>
<gene>
    <name evidence="1" type="ORF">FHW16_005228</name>
</gene>
<sequence>MNTQGSKAKAFKALHHLDRGFLMPNAWDAGSAVVLASEKIHAIGTTSAGIAFSLGKPDFDVRDQHAVLKRKEMFSRIKQIVEAVALPVNGDLEDGYGSIPKRVADTVSLAIEAGLAGGNIEDNNPREDGLYNEELSVDRIRAAREMIDARGGNFVLNAKTDAFLVSVKGALATSIRRANLYLEAGADCVYPCGSHTIATIKTLVREINGPVNIVTGWGSIPLNVFELLDIGVKRVSVGGSLARATLGLIRQSTREMCRTGTTNFAAKQMSQNELNSLFRK</sequence>
<dbReference type="RefSeq" id="WP_182552051.1">
    <property type="nucleotide sequence ID" value="NZ_JACGXN010000014.1"/>
</dbReference>
<dbReference type="InterPro" id="IPR039556">
    <property type="entry name" value="ICL/PEPM"/>
</dbReference>
<dbReference type="GO" id="GO:0016829">
    <property type="term" value="F:lyase activity"/>
    <property type="evidence" value="ECO:0007669"/>
    <property type="project" value="UniProtKB-KW"/>
</dbReference>
<evidence type="ECO:0000313" key="2">
    <source>
        <dbReference type="Proteomes" id="UP000549052"/>
    </source>
</evidence>
<dbReference type="AlphaFoldDB" id="A0A839EYL7"/>
<dbReference type="Gene3D" id="3.20.20.60">
    <property type="entry name" value="Phosphoenolpyruvate-binding domains"/>
    <property type="match status" value="1"/>
</dbReference>
<dbReference type="PANTHER" id="PTHR42905">
    <property type="entry name" value="PHOSPHOENOLPYRUVATE CARBOXYLASE"/>
    <property type="match status" value="1"/>
</dbReference>
<dbReference type="Pfam" id="PF13714">
    <property type="entry name" value="PEP_mutase"/>
    <property type="match status" value="1"/>
</dbReference>
<reference evidence="1 2" key="1">
    <citation type="submission" date="2020-07" db="EMBL/GenBank/DDBJ databases">
        <title>Genomic Encyclopedia of Type Strains, Phase IV (KMG-V): Genome sequencing to study the core and pangenomes of soil and plant-associated prokaryotes.</title>
        <authorList>
            <person name="Whitman W."/>
        </authorList>
    </citation>
    <scope>NUCLEOTIDE SEQUENCE [LARGE SCALE GENOMIC DNA]</scope>
    <source>
        <strain evidence="1 2">AN3</strain>
    </source>
</reference>
<dbReference type="Proteomes" id="UP000549052">
    <property type="component" value="Unassembled WGS sequence"/>
</dbReference>
<protein>
    <submittedName>
        <fullName evidence="1">2-methylisocitrate lyase-like PEP mutase family enzyme</fullName>
    </submittedName>
</protein>
<dbReference type="InterPro" id="IPR040442">
    <property type="entry name" value="Pyrv_kinase-like_dom_sf"/>
</dbReference>
<organism evidence="1 2">
    <name type="scientific">Phyllobacterium myrsinacearum</name>
    <dbReference type="NCBI Taxonomy" id="28101"/>
    <lineage>
        <taxon>Bacteria</taxon>
        <taxon>Pseudomonadati</taxon>
        <taxon>Pseudomonadota</taxon>
        <taxon>Alphaproteobacteria</taxon>
        <taxon>Hyphomicrobiales</taxon>
        <taxon>Phyllobacteriaceae</taxon>
        <taxon>Phyllobacterium</taxon>
    </lineage>
</organism>
<proteinExistence type="predicted"/>
<keyword evidence="2" id="KW-1185">Reference proteome</keyword>
<accession>A0A839EYL7</accession>
<dbReference type="EMBL" id="JACGXN010000014">
    <property type="protein sequence ID" value="MBA8881487.1"/>
    <property type="molecule type" value="Genomic_DNA"/>
</dbReference>
<dbReference type="Gene3D" id="6.10.250.2750">
    <property type="match status" value="1"/>
</dbReference>
<name>A0A839EYL7_9HYPH</name>
<dbReference type="InterPro" id="IPR015813">
    <property type="entry name" value="Pyrv/PenolPyrv_kinase-like_dom"/>
</dbReference>
<dbReference type="CDD" id="cd00377">
    <property type="entry name" value="ICL_PEPM"/>
    <property type="match status" value="1"/>
</dbReference>
<dbReference type="PANTHER" id="PTHR42905:SF16">
    <property type="entry name" value="CARBOXYPHOSPHONOENOLPYRUVATE PHOSPHONOMUTASE-LIKE PROTEIN (AFU_ORTHOLOGUE AFUA_5G07230)"/>
    <property type="match status" value="1"/>
</dbReference>
<comment type="caution">
    <text evidence="1">The sequence shown here is derived from an EMBL/GenBank/DDBJ whole genome shotgun (WGS) entry which is preliminary data.</text>
</comment>
<evidence type="ECO:0000313" key="1">
    <source>
        <dbReference type="EMBL" id="MBA8881487.1"/>
    </source>
</evidence>